<gene>
    <name evidence="2" type="ORF">AVEN_52332_1</name>
</gene>
<dbReference type="AlphaFoldDB" id="A0A4Y2QTP7"/>
<name>A0A4Y2QTP7_ARAVE</name>
<organism evidence="2 3">
    <name type="scientific">Araneus ventricosus</name>
    <name type="common">Orbweaver spider</name>
    <name type="synonym">Epeira ventricosa</name>
    <dbReference type="NCBI Taxonomy" id="182803"/>
    <lineage>
        <taxon>Eukaryota</taxon>
        <taxon>Metazoa</taxon>
        <taxon>Ecdysozoa</taxon>
        <taxon>Arthropoda</taxon>
        <taxon>Chelicerata</taxon>
        <taxon>Arachnida</taxon>
        <taxon>Araneae</taxon>
        <taxon>Araneomorphae</taxon>
        <taxon>Entelegynae</taxon>
        <taxon>Araneoidea</taxon>
        <taxon>Araneidae</taxon>
        <taxon>Araneus</taxon>
    </lineage>
</organism>
<dbReference type="Proteomes" id="UP000499080">
    <property type="component" value="Unassembled WGS sequence"/>
</dbReference>
<proteinExistence type="predicted"/>
<feature type="compositionally biased region" description="Low complexity" evidence="1">
    <location>
        <begin position="48"/>
        <end position="62"/>
    </location>
</feature>
<evidence type="ECO:0000313" key="3">
    <source>
        <dbReference type="Proteomes" id="UP000499080"/>
    </source>
</evidence>
<keyword evidence="3" id="KW-1185">Reference proteome</keyword>
<protein>
    <submittedName>
        <fullName evidence="2">Uncharacterized protein</fullName>
    </submittedName>
</protein>
<feature type="region of interest" description="Disordered" evidence="1">
    <location>
        <begin position="28"/>
        <end position="62"/>
    </location>
</feature>
<evidence type="ECO:0000256" key="1">
    <source>
        <dbReference type="SAM" id="MobiDB-lite"/>
    </source>
</evidence>
<evidence type="ECO:0000313" key="2">
    <source>
        <dbReference type="EMBL" id="GBN66762.1"/>
    </source>
</evidence>
<comment type="caution">
    <text evidence="2">The sequence shown here is derived from an EMBL/GenBank/DDBJ whole genome shotgun (WGS) entry which is preliminary data.</text>
</comment>
<sequence>MRRNRYLKCAKCLPGRTLKRNWLTFVRRPGESGKPRAANPAESRFPQRSTSPTSSKSFGSRPLVGLEGCDDEWEWTSAATFVQVAK</sequence>
<reference evidence="2 3" key="1">
    <citation type="journal article" date="2019" name="Sci. Rep.">
        <title>Orb-weaving spider Araneus ventricosus genome elucidates the spidroin gene catalogue.</title>
        <authorList>
            <person name="Kono N."/>
            <person name="Nakamura H."/>
            <person name="Ohtoshi R."/>
            <person name="Moran D.A.P."/>
            <person name="Shinohara A."/>
            <person name="Yoshida Y."/>
            <person name="Fujiwara M."/>
            <person name="Mori M."/>
            <person name="Tomita M."/>
            <person name="Arakawa K."/>
        </authorList>
    </citation>
    <scope>NUCLEOTIDE SEQUENCE [LARGE SCALE GENOMIC DNA]</scope>
</reference>
<dbReference type="EMBL" id="BGPR01014805">
    <property type="protein sequence ID" value="GBN66762.1"/>
    <property type="molecule type" value="Genomic_DNA"/>
</dbReference>
<accession>A0A4Y2QTP7</accession>